<dbReference type="GeneID" id="31356813"/>
<name>D3AYM1_HETP5</name>
<dbReference type="Proteomes" id="UP000001396">
    <property type="component" value="Unassembled WGS sequence"/>
</dbReference>
<evidence type="ECO:0000313" key="2">
    <source>
        <dbReference type="Proteomes" id="UP000001396"/>
    </source>
</evidence>
<proteinExistence type="predicted"/>
<dbReference type="InParanoid" id="D3AYM1"/>
<reference evidence="1 2" key="1">
    <citation type="journal article" date="2011" name="Genome Res.">
        <title>Phylogeny-wide analysis of social amoeba genomes highlights ancient origins for complex intercellular communication.</title>
        <authorList>
            <person name="Heidel A.J."/>
            <person name="Lawal H.M."/>
            <person name="Felder M."/>
            <person name="Schilde C."/>
            <person name="Helps N.R."/>
            <person name="Tunggal B."/>
            <person name="Rivero F."/>
            <person name="John U."/>
            <person name="Schleicher M."/>
            <person name="Eichinger L."/>
            <person name="Platzer M."/>
            <person name="Noegel A.A."/>
            <person name="Schaap P."/>
            <person name="Gloeckner G."/>
        </authorList>
    </citation>
    <scope>NUCLEOTIDE SEQUENCE [LARGE SCALE GENOMIC DNA]</scope>
    <source>
        <strain evidence="2">ATCC 26659 / Pp 5 / PN500</strain>
    </source>
</reference>
<accession>D3AYM1</accession>
<dbReference type="RefSeq" id="XP_020438154.1">
    <property type="nucleotide sequence ID" value="XM_020572296.1"/>
</dbReference>
<dbReference type="AlphaFoldDB" id="D3AYM1"/>
<protein>
    <submittedName>
        <fullName evidence="1">Uncharacterized protein</fullName>
    </submittedName>
</protein>
<sequence length="64" mass="7802">MYINKFLFLLKFIDKEQKELQYPKELSNHRKHMGYVDINNKDISNNAIENRDIHFECLLNDVFL</sequence>
<gene>
    <name evidence="1" type="ORF">PPL_01283</name>
</gene>
<evidence type="ECO:0000313" key="1">
    <source>
        <dbReference type="EMBL" id="EFA86048.1"/>
    </source>
</evidence>
<dbReference type="EMBL" id="ADBJ01000004">
    <property type="protein sequence ID" value="EFA86048.1"/>
    <property type="molecule type" value="Genomic_DNA"/>
</dbReference>
<keyword evidence="2" id="KW-1185">Reference proteome</keyword>
<comment type="caution">
    <text evidence="1">The sequence shown here is derived from an EMBL/GenBank/DDBJ whole genome shotgun (WGS) entry which is preliminary data.</text>
</comment>
<organism evidence="1 2">
    <name type="scientific">Heterostelium pallidum (strain ATCC 26659 / Pp 5 / PN500)</name>
    <name type="common">Cellular slime mold</name>
    <name type="synonym">Polysphondylium pallidum</name>
    <dbReference type="NCBI Taxonomy" id="670386"/>
    <lineage>
        <taxon>Eukaryota</taxon>
        <taxon>Amoebozoa</taxon>
        <taxon>Evosea</taxon>
        <taxon>Eumycetozoa</taxon>
        <taxon>Dictyostelia</taxon>
        <taxon>Acytosteliales</taxon>
        <taxon>Acytosteliaceae</taxon>
        <taxon>Heterostelium</taxon>
    </lineage>
</organism>